<evidence type="ECO:0000313" key="2">
    <source>
        <dbReference type="EMBL" id="EON75735.1"/>
    </source>
</evidence>
<evidence type="ECO:0000313" key="3">
    <source>
        <dbReference type="Proteomes" id="UP000013909"/>
    </source>
</evidence>
<dbReference type="STRING" id="1232681.ADIS_3767"/>
<keyword evidence="3" id="KW-1185">Reference proteome</keyword>
<dbReference type="SMART" id="SM00464">
    <property type="entry name" value="LON"/>
    <property type="match status" value="1"/>
</dbReference>
<reference evidence="2 3" key="1">
    <citation type="submission" date="2013-02" db="EMBL/GenBank/DDBJ databases">
        <title>A novel strain isolated from Lonar lake, Maharashtra, India.</title>
        <authorList>
            <person name="Singh A."/>
        </authorList>
    </citation>
    <scope>NUCLEOTIDE SEQUENCE [LARGE SCALE GENOMIC DNA]</scope>
    <source>
        <strain evidence="2 3">AK24</strain>
    </source>
</reference>
<organism evidence="2 3">
    <name type="scientific">Lunatimonas lonarensis</name>
    <dbReference type="NCBI Taxonomy" id="1232681"/>
    <lineage>
        <taxon>Bacteria</taxon>
        <taxon>Pseudomonadati</taxon>
        <taxon>Bacteroidota</taxon>
        <taxon>Cytophagia</taxon>
        <taxon>Cytophagales</taxon>
        <taxon>Cyclobacteriaceae</taxon>
    </lineage>
</organism>
<keyword evidence="2" id="KW-0378">Hydrolase</keyword>
<dbReference type="PANTHER" id="PTHR46732">
    <property type="entry name" value="ATP-DEPENDENT PROTEASE LA (LON) DOMAIN PROTEIN"/>
    <property type="match status" value="1"/>
</dbReference>
<dbReference type="InterPro" id="IPR015947">
    <property type="entry name" value="PUA-like_sf"/>
</dbReference>
<dbReference type="InterPro" id="IPR046336">
    <property type="entry name" value="Lon_prtase_N_sf"/>
</dbReference>
<dbReference type="RefSeq" id="WP_010855896.1">
    <property type="nucleotide sequence ID" value="NZ_AQHR01000097.1"/>
</dbReference>
<proteinExistence type="predicted"/>
<dbReference type="AlphaFoldDB" id="R7ZNP9"/>
<dbReference type="GO" id="GO:0006508">
    <property type="term" value="P:proteolysis"/>
    <property type="evidence" value="ECO:0007669"/>
    <property type="project" value="UniProtKB-KW"/>
</dbReference>
<dbReference type="PANTHER" id="PTHR46732:SF8">
    <property type="entry name" value="ATP-DEPENDENT PROTEASE LA (LON) DOMAIN PROTEIN"/>
    <property type="match status" value="1"/>
</dbReference>
<dbReference type="EMBL" id="AQHR01000097">
    <property type="protein sequence ID" value="EON75735.1"/>
    <property type="molecule type" value="Genomic_DNA"/>
</dbReference>
<feature type="domain" description="Lon N-terminal" evidence="1">
    <location>
        <begin position="17"/>
        <end position="192"/>
    </location>
</feature>
<dbReference type="Pfam" id="PF02190">
    <property type="entry name" value="LON_substr_bdg"/>
    <property type="match status" value="1"/>
</dbReference>
<keyword evidence="2" id="KW-0645">Protease</keyword>
<dbReference type="PATRIC" id="fig|1288963.3.peg.3758"/>
<name>R7ZNP9_9BACT</name>
<comment type="caution">
    <text evidence="2">The sequence shown here is derived from an EMBL/GenBank/DDBJ whole genome shotgun (WGS) entry which is preliminary data.</text>
</comment>
<sequence length="221" mass="25708">MADPLYRFDCVPMNTITLPFFPLKLVAFPGEKLNLHVFEPRYKQLIGDCLLKGSTFGICVYLDKLTMYGTEVSILEVSKTYEDGRMDIQALGIRPFRIVNFRNPMGEKLYAGGEVSILEGDEFTDTLLYAEFKELMVDMLQLLGLPENEDFKRIDTYNFSHKIGLSLEEEFKLLLMRNEAERLRFLVQHLRKALPILVKMEEAKRKIQMNGYFKNLDPLNF</sequence>
<dbReference type="Gene3D" id="2.30.130.40">
    <property type="entry name" value="LON domain-like"/>
    <property type="match status" value="1"/>
</dbReference>
<protein>
    <submittedName>
        <fullName evidence="2">ATP-dependent protease La domain protein</fullName>
    </submittedName>
</protein>
<dbReference type="InterPro" id="IPR003111">
    <property type="entry name" value="Lon_prtase_N"/>
</dbReference>
<evidence type="ECO:0000259" key="1">
    <source>
        <dbReference type="SMART" id="SM00464"/>
    </source>
</evidence>
<dbReference type="SUPFAM" id="SSF88697">
    <property type="entry name" value="PUA domain-like"/>
    <property type="match status" value="1"/>
</dbReference>
<dbReference type="Proteomes" id="UP000013909">
    <property type="component" value="Unassembled WGS sequence"/>
</dbReference>
<dbReference type="GO" id="GO:0008233">
    <property type="term" value="F:peptidase activity"/>
    <property type="evidence" value="ECO:0007669"/>
    <property type="project" value="UniProtKB-KW"/>
</dbReference>
<gene>
    <name evidence="2" type="ORF">ADIS_3767</name>
</gene>
<accession>R7ZNP9</accession>